<feature type="compositionally biased region" description="Acidic residues" evidence="1">
    <location>
        <begin position="95"/>
        <end position="107"/>
    </location>
</feature>
<evidence type="ECO:0000256" key="1">
    <source>
        <dbReference type="SAM" id="MobiDB-lite"/>
    </source>
</evidence>
<dbReference type="EMBL" id="BPVZ01000029">
    <property type="protein sequence ID" value="GKV08553.1"/>
    <property type="molecule type" value="Genomic_DNA"/>
</dbReference>
<evidence type="ECO:0000313" key="3">
    <source>
        <dbReference type="Proteomes" id="UP001054252"/>
    </source>
</evidence>
<name>A0AAV5JAZ7_9ROSI</name>
<feature type="compositionally biased region" description="Basic and acidic residues" evidence="1">
    <location>
        <begin position="64"/>
        <end position="75"/>
    </location>
</feature>
<sequence>MFRYLKSSAGDPNIRNIMRIVKKKEDWGPLDRVGPNGNNEVNEEEEEGDIGNIAQDKAIGGNKGKFENSYERGECSNRGGYEEECSVDNWKSTDEEVDPVDGSDRDDSEAIAIKAIARSLRRSTEGLEVPPGFSTPRTESGTKLLQRNIFLDLFLCLLPQRKHQIQLEHPQARGFQ</sequence>
<accession>A0AAV5JAZ7</accession>
<dbReference type="AlphaFoldDB" id="A0AAV5JAZ7"/>
<organism evidence="2 3">
    <name type="scientific">Rubroshorea leprosula</name>
    <dbReference type="NCBI Taxonomy" id="152421"/>
    <lineage>
        <taxon>Eukaryota</taxon>
        <taxon>Viridiplantae</taxon>
        <taxon>Streptophyta</taxon>
        <taxon>Embryophyta</taxon>
        <taxon>Tracheophyta</taxon>
        <taxon>Spermatophyta</taxon>
        <taxon>Magnoliopsida</taxon>
        <taxon>eudicotyledons</taxon>
        <taxon>Gunneridae</taxon>
        <taxon>Pentapetalae</taxon>
        <taxon>rosids</taxon>
        <taxon>malvids</taxon>
        <taxon>Malvales</taxon>
        <taxon>Dipterocarpaceae</taxon>
        <taxon>Rubroshorea</taxon>
    </lineage>
</organism>
<feature type="region of interest" description="Disordered" evidence="1">
    <location>
        <begin position="27"/>
        <end position="107"/>
    </location>
</feature>
<dbReference type="Proteomes" id="UP001054252">
    <property type="component" value="Unassembled WGS sequence"/>
</dbReference>
<protein>
    <submittedName>
        <fullName evidence="2">Uncharacterized protein</fullName>
    </submittedName>
</protein>
<evidence type="ECO:0000313" key="2">
    <source>
        <dbReference type="EMBL" id="GKV08553.1"/>
    </source>
</evidence>
<gene>
    <name evidence="2" type="ORF">SLEP1_g20166</name>
</gene>
<keyword evidence="3" id="KW-1185">Reference proteome</keyword>
<comment type="caution">
    <text evidence="2">The sequence shown here is derived from an EMBL/GenBank/DDBJ whole genome shotgun (WGS) entry which is preliminary data.</text>
</comment>
<reference evidence="2 3" key="1">
    <citation type="journal article" date="2021" name="Commun. Biol.">
        <title>The genome of Shorea leprosula (Dipterocarpaceae) highlights the ecological relevance of drought in aseasonal tropical rainforests.</title>
        <authorList>
            <person name="Ng K.K.S."/>
            <person name="Kobayashi M.J."/>
            <person name="Fawcett J.A."/>
            <person name="Hatakeyama M."/>
            <person name="Paape T."/>
            <person name="Ng C.H."/>
            <person name="Ang C.C."/>
            <person name="Tnah L.H."/>
            <person name="Lee C.T."/>
            <person name="Nishiyama T."/>
            <person name="Sese J."/>
            <person name="O'Brien M.J."/>
            <person name="Copetti D."/>
            <person name="Mohd Noor M.I."/>
            <person name="Ong R.C."/>
            <person name="Putra M."/>
            <person name="Sireger I.Z."/>
            <person name="Indrioko S."/>
            <person name="Kosugi Y."/>
            <person name="Izuno A."/>
            <person name="Isagi Y."/>
            <person name="Lee S.L."/>
            <person name="Shimizu K.K."/>
        </authorList>
    </citation>
    <scope>NUCLEOTIDE SEQUENCE [LARGE SCALE GENOMIC DNA]</scope>
    <source>
        <strain evidence="2">214</strain>
    </source>
</reference>
<proteinExistence type="predicted"/>